<dbReference type="PROSITE" id="PS00216">
    <property type="entry name" value="SUGAR_TRANSPORT_1"/>
    <property type="match status" value="1"/>
</dbReference>
<feature type="transmembrane region" description="Helical" evidence="7">
    <location>
        <begin position="341"/>
        <end position="358"/>
    </location>
</feature>
<dbReference type="EMBL" id="JBHSNS010000007">
    <property type="protein sequence ID" value="MFC5730061.1"/>
    <property type="molecule type" value="Genomic_DNA"/>
</dbReference>
<evidence type="ECO:0000256" key="2">
    <source>
        <dbReference type="ARBA" id="ARBA00022448"/>
    </source>
</evidence>
<feature type="transmembrane region" description="Helical" evidence="7">
    <location>
        <begin position="364"/>
        <end position="386"/>
    </location>
</feature>
<dbReference type="PANTHER" id="PTHR42718">
    <property type="entry name" value="MAJOR FACILITATOR SUPERFAMILY MULTIDRUG TRANSPORTER MFSC"/>
    <property type="match status" value="1"/>
</dbReference>
<keyword evidence="6 7" id="KW-0472">Membrane</keyword>
<organism evidence="9 10">
    <name type="scientific">Nocardioides vastitatis</name>
    <dbReference type="NCBI Taxonomy" id="2568655"/>
    <lineage>
        <taxon>Bacteria</taxon>
        <taxon>Bacillati</taxon>
        <taxon>Actinomycetota</taxon>
        <taxon>Actinomycetes</taxon>
        <taxon>Propionibacteriales</taxon>
        <taxon>Nocardioidaceae</taxon>
        <taxon>Nocardioides</taxon>
    </lineage>
</organism>
<feature type="transmembrane region" description="Helical" evidence="7">
    <location>
        <begin position="276"/>
        <end position="301"/>
    </location>
</feature>
<evidence type="ECO:0000259" key="8">
    <source>
        <dbReference type="PROSITE" id="PS50850"/>
    </source>
</evidence>
<reference evidence="10" key="1">
    <citation type="journal article" date="2019" name="Int. J. Syst. Evol. Microbiol.">
        <title>The Global Catalogue of Microorganisms (GCM) 10K type strain sequencing project: providing services to taxonomists for standard genome sequencing and annotation.</title>
        <authorList>
            <consortium name="The Broad Institute Genomics Platform"/>
            <consortium name="The Broad Institute Genome Sequencing Center for Infectious Disease"/>
            <person name="Wu L."/>
            <person name="Ma J."/>
        </authorList>
    </citation>
    <scope>NUCLEOTIDE SEQUENCE [LARGE SCALE GENOMIC DNA]</scope>
    <source>
        <strain evidence="10">YIM 94188</strain>
    </source>
</reference>
<dbReference type="InterPro" id="IPR005829">
    <property type="entry name" value="Sugar_transporter_CS"/>
</dbReference>
<evidence type="ECO:0000256" key="4">
    <source>
        <dbReference type="ARBA" id="ARBA00022692"/>
    </source>
</evidence>
<evidence type="ECO:0000256" key="1">
    <source>
        <dbReference type="ARBA" id="ARBA00004651"/>
    </source>
</evidence>
<dbReference type="InterPro" id="IPR020846">
    <property type="entry name" value="MFS_dom"/>
</dbReference>
<feature type="transmembrane region" description="Helical" evidence="7">
    <location>
        <begin position="174"/>
        <end position="191"/>
    </location>
</feature>
<feature type="transmembrane region" description="Helical" evidence="7">
    <location>
        <begin position="112"/>
        <end position="136"/>
    </location>
</feature>
<dbReference type="PANTHER" id="PTHR42718:SF46">
    <property type="entry name" value="BLR6921 PROTEIN"/>
    <property type="match status" value="1"/>
</dbReference>
<feature type="transmembrane region" description="Helical" evidence="7">
    <location>
        <begin position="20"/>
        <end position="47"/>
    </location>
</feature>
<feature type="transmembrane region" description="Helical" evidence="7">
    <location>
        <begin position="212"/>
        <end position="230"/>
    </location>
</feature>
<evidence type="ECO:0000313" key="10">
    <source>
        <dbReference type="Proteomes" id="UP001596072"/>
    </source>
</evidence>
<keyword evidence="5 7" id="KW-1133">Transmembrane helix</keyword>
<dbReference type="PROSITE" id="PS50850">
    <property type="entry name" value="MFS"/>
    <property type="match status" value="1"/>
</dbReference>
<evidence type="ECO:0000256" key="5">
    <source>
        <dbReference type="ARBA" id="ARBA00022989"/>
    </source>
</evidence>
<keyword evidence="3" id="KW-1003">Cell membrane</keyword>
<dbReference type="InterPro" id="IPR036259">
    <property type="entry name" value="MFS_trans_sf"/>
</dbReference>
<feature type="transmembrane region" description="Helical" evidence="7">
    <location>
        <begin position="236"/>
        <end position="256"/>
    </location>
</feature>
<evidence type="ECO:0000256" key="3">
    <source>
        <dbReference type="ARBA" id="ARBA00022475"/>
    </source>
</evidence>
<comment type="caution">
    <text evidence="9">The sequence shown here is derived from an EMBL/GenBank/DDBJ whole genome shotgun (WGS) entry which is preliminary data.</text>
</comment>
<dbReference type="Pfam" id="PF07690">
    <property type="entry name" value="MFS_1"/>
    <property type="match status" value="1"/>
</dbReference>
<evidence type="ECO:0000256" key="7">
    <source>
        <dbReference type="SAM" id="Phobius"/>
    </source>
</evidence>
<feature type="transmembrane region" description="Helical" evidence="7">
    <location>
        <begin position="88"/>
        <end position="106"/>
    </location>
</feature>
<keyword evidence="10" id="KW-1185">Reference proteome</keyword>
<sequence>MTGTPTLEGDSRRRTSPRAWALLLVVCGALFLEGIDIAMLAVAVPAISNDLGLAAGQGHWTISAYVLGYGGFMLLGGRVADLLGRRRVFLTGLWVFVAFSVLGGLADTGWLLIAARFAIGVAAAFMTPAGFSIVTTTFAEGRARDRALSIYGAVGAGGFTLGLVAGGLLTSVSWRWVFFAPALIGVTLLVAGHRFIRADRDLPAANRRSFDVAGALTGTAAMVALIYAIVSGGDHGYDGGALVAGAVSVALALAFVTIERRSAAPLLRLGILREGVLAHVSVGGLLFMGAFFGFQFGLTLYLQDLRGWTPFEVGLTFAVMGADLVLAPVLAPWLVGRFGNVAVMTAGFVAAFVAYALALRLDAAWGYVDLLPSLLLVGVAFALVYGPLTSAASDGIAEEEHGVAGGVVYTAFQFGGALGLSAVTTALLASGATEPALGDYRRAMVVPAVGALLAVLAGLAAWGRRARVSAAARRSRSLAAR</sequence>
<dbReference type="CDD" id="cd17321">
    <property type="entry name" value="MFS_MMR_MDR_like"/>
    <property type="match status" value="1"/>
</dbReference>
<name>A0ABW0ZGP8_9ACTN</name>
<feature type="transmembrane region" description="Helical" evidence="7">
    <location>
        <begin position="444"/>
        <end position="463"/>
    </location>
</feature>
<dbReference type="Gene3D" id="1.20.1720.10">
    <property type="entry name" value="Multidrug resistance protein D"/>
    <property type="match status" value="1"/>
</dbReference>
<gene>
    <name evidence="9" type="ORF">ACFPQB_14135</name>
</gene>
<proteinExistence type="predicted"/>
<evidence type="ECO:0000313" key="9">
    <source>
        <dbReference type="EMBL" id="MFC5730061.1"/>
    </source>
</evidence>
<feature type="transmembrane region" description="Helical" evidence="7">
    <location>
        <begin position="313"/>
        <end position="334"/>
    </location>
</feature>
<keyword evidence="2" id="KW-0813">Transport</keyword>
<dbReference type="Gene3D" id="1.20.1250.20">
    <property type="entry name" value="MFS general substrate transporter like domains"/>
    <property type="match status" value="1"/>
</dbReference>
<keyword evidence="4 7" id="KW-0812">Transmembrane</keyword>
<feature type="transmembrane region" description="Helical" evidence="7">
    <location>
        <begin position="59"/>
        <end position="76"/>
    </location>
</feature>
<dbReference type="InterPro" id="IPR011701">
    <property type="entry name" value="MFS"/>
</dbReference>
<dbReference type="RefSeq" id="WP_168798123.1">
    <property type="nucleotide sequence ID" value="NZ_JBHSNS010000007.1"/>
</dbReference>
<accession>A0ABW0ZGP8</accession>
<feature type="domain" description="Major facilitator superfamily (MFS) profile" evidence="8">
    <location>
        <begin position="22"/>
        <end position="466"/>
    </location>
</feature>
<evidence type="ECO:0000256" key="6">
    <source>
        <dbReference type="ARBA" id="ARBA00023136"/>
    </source>
</evidence>
<comment type="subcellular location">
    <subcellularLocation>
        <location evidence="1">Cell membrane</location>
        <topology evidence="1">Multi-pass membrane protein</topology>
    </subcellularLocation>
</comment>
<feature type="transmembrane region" description="Helical" evidence="7">
    <location>
        <begin position="407"/>
        <end position="432"/>
    </location>
</feature>
<protein>
    <submittedName>
        <fullName evidence="9">MFS transporter</fullName>
    </submittedName>
</protein>
<dbReference type="SUPFAM" id="SSF103473">
    <property type="entry name" value="MFS general substrate transporter"/>
    <property type="match status" value="1"/>
</dbReference>
<feature type="transmembrane region" description="Helical" evidence="7">
    <location>
        <begin position="148"/>
        <end position="168"/>
    </location>
</feature>
<dbReference type="Proteomes" id="UP001596072">
    <property type="component" value="Unassembled WGS sequence"/>
</dbReference>